<dbReference type="GO" id="GO:0046872">
    <property type="term" value="F:metal ion binding"/>
    <property type="evidence" value="ECO:0007669"/>
    <property type="project" value="InterPro"/>
</dbReference>
<proteinExistence type="predicted"/>
<dbReference type="InterPro" id="IPR032466">
    <property type="entry name" value="Metal_Hydrolase"/>
</dbReference>
<dbReference type="GO" id="GO:0005737">
    <property type="term" value="C:cytoplasm"/>
    <property type="evidence" value="ECO:0007669"/>
    <property type="project" value="TreeGrafter"/>
</dbReference>
<dbReference type="PANTHER" id="PTHR43668:SF2">
    <property type="entry name" value="ALLANTOINASE"/>
    <property type="match status" value="1"/>
</dbReference>
<gene>
    <name evidence="3" type="primary">pyrC</name>
    <name evidence="3" type="ORF">JL102_18190</name>
</gene>
<evidence type="ECO:0000313" key="4">
    <source>
        <dbReference type="Proteomes" id="UP000659388"/>
    </source>
</evidence>
<dbReference type="CDD" id="cd01317">
    <property type="entry name" value="DHOase_IIa"/>
    <property type="match status" value="1"/>
</dbReference>
<dbReference type="InterPro" id="IPR050138">
    <property type="entry name" value="DHOase/Allantoinase_Hydrolase"/>
</dbReference>
<dbReference type="SUPFAM" id="SSF51556">
    <property type="entry name" value="Metallo-dependent hydrolases"/>
    <property type="match status" value="1"/>
</dbReference>
<dbReference type="RefSeq" id="WP_202245879.1">
    <property type="nucleotide sequence ID" value="NZ_JAESIY010000010.1"/>
</dbReference>
<dbReference type="GO" id="GO:0004038">
    <property type="term" value="F:allantoinase activity"/>
    <property type="evidence" value="ECO:0007669"/>
    <property type="project" value="TreeGrafter"/>
</dbReference>
<dbReference type="GO" id="GO:0006145">
    <property type="term" value="P:purine nucleobase catabolic process"/>
    <property type="evidence" value="ECO:0007669"/>
    <property type="project" value="TreeGrafter"/>
</dbReference>
<dbReference type="NCBIfam" id="TIGR00857">
    <property type="entry name" value="pyrC_multi"/>
    <property type="match status" value="1"/>
</dbReference>
<keyword evidence="4" id="KW-1185">Reference proteome</keyword>
<dbReference type="SUPFAM" id="SSF51338">
    <property type="entry name" value="Composite domain of metallo-dependent hydrolases"/>
    <property type="match status" value="1"/>
</dbReference>
<organism evidence="3 4">
    <name type="scientific">Fulvivirga sediminis</name>
    <dbReference type="NCBI Taxonomy" id="2803949"/>
    <lineage>
        <taxon>Bacteria</taxon>
        <taxon>Pseudomonadati</taxon>
        <taxon>Bacteroidota</taxon>
        <taxon>Cytophagia</taxon>
        <taxon>Cytophagales</taxon>
        <taxon>Fulvivirgaceae</taxon>
        <taxon>Fulvivirga</taxon>
    </lineage>
</organism>
<keyword evidence="1" id="KW-0665">Pyrimidine biosynthesis</keyword>
<dbReference type="GO" id="GO:0004151">
    <property type="term" value="F:dihydroorotase activity"/>
    <property type="evidence" value="ECO:0007669"/>
    <property type="project" value="UniProtKB-EC"/>
</dbReference>
<dbReference type="PANTHER" id="PTHR43668">
    <property type="entry name" value="ALLANTOINASE"/>
    <property type="match status" value="1"/>
</dbReference>
<dbReference type="InterPro" id="IPR004722">
    <property type="entry name" value="DHOase"/>
</dbReference>
<feature type="domain" description="Dihydroorotase catalytic" evidence="2">
    <location>
        <begin position="52"/>
        <end position="236"/>
    </location>
</feature>
<dbReference type="Gene3D" id="3.20.20.140">
    <property type="entry name" value="Metal-dependent hydrolases"/>
    <property type="match status" value="1"/>
</dbReference>
<keyword evidence="3" id="KW-0378">Hydrolase</keyword>
<comment type="caution">
    <text evidence="3">The sequence shown here is derived from an EMBL/GenBank/DDBJ whole genome shotgun (WGS) entry which is preliminary data.</text>
</comment>
<evidence type="ECO:0000259" key="2">
    <source>
        <dbReference type="Pfam" id="PF12890"/>
    </source>
</evidence>
<accession>A0A937FAN4</accession>
<dbReference type="AlphaFoldDB" id="A0A937FAN4"/>
<dbReference type="EC" id="3.5.2.3" evidence="3"/>
<sequence length="422" mass="46372">MKSILIKSARIVNKESSHHGKEVNVQIKNGKISYIGDDAPNSDETIEAQGMILSAGWFDLQAVFADPGHEHKEDLLSGAAAAAAGGFTGVALLPNNKPVTQGKNDVKYLKSNNQDTLTQVYPIAAVTLDCKGVELTEMIDLHVAGAIAFSDGLRPIWHTDILLKSLQYLQKFDGVLINRPEDIHLNMFGVMNEGISSTQLGMKGMPTLSEELIVQRDLELLAYAGGKLHLSNISSAKSINLIKEAKKKGLQVTCDMAAYQLDFDDEDLMSFDTNLKVNPPFRTAKENKALFKALKEGVIDVLVSAHNPQDEDSKKLEFDLADFGINSLQTVAHNIATLAKDIELDTLIEKVTAAPRKILGLSNPVIEEGENAELTLFSPDYEWKLAYNTNFSKSENSPYWNKAIKGKAIATFNNDKSYIHKQ</sequence>
<evidence type="ECO:0000313" key="3">
    <source>
        <dbReference type="EMBL" id="MBL3658087.1"/>
    </source>
</evidence>
<dbReference type="InterPro" id="IPR011059">
    <property type="entry name" value="Metal-dep_hydrolase_composite"/>
</dbReference>
<dbReference type="Gene3D" id="2.30.40.10">
    <property type="entry name" value="Urease, subunit C, domain 1"/>
    <property type="match status" value="1"/>
</dbReference>
<dbReference type="GO" id="GO:0006221">
    <property type="term" value="P:pyrimidine nucleotide biosynthetic process"/>
    <property type="evidence" value="ECO:0007669"/>
    <property type="project" value="UniProtKB-KW"/>
</dbReference>
<dbReference type="Proteomes" id="UP000659388">
    <property type="component" value="Unassembled WGS sequence"/>
</dbReference>
<dbReference type="EMBL" id="JAESIY010000010">
    <property type="protein sequence ID" value="MBL3658087.1"/>
    <property type="molecule type" value="Genomic_DNA"/>
</dbReference>
<protein>
    <submittedName>
        <fullName evidence="3">Dihydroorotase</fullName>
        <ecNumber evidence="3">3.5.2.3</ecNumber>
    </submittedName>
</protein>
<reference evidence="3" key="1">
    <citation type="submission" date="2021-01" db="EMBL/GenBank/DDBJ databases">
        <title>Fulvivirga kasyanovii gen. nov., sp nov., a novel member of the phylum Bacteroidetes isolated from seawater in a mussel farm.</title>
        <authorList>
            <person name="Zhao L.-H."/>
            <person name="Wang Z.-J."/>
        </authorList>
    </citation>
    <scope>NUCLEOTIDE SEQUENCE</scope>
    <source>
        <strain evidence="3">2943</strain>
    </source>
</reference>
<dbReference type="InterPro" id="IPR024403">
    <property type="entry name" value="DHOase_cat"/>
</dbReference>
<evidence type="ECO:0000256" key="1">
    <source>
        <dbReference type="ARBA" id="ARBA00022975"/>
    </source>
</evidence>
<name>A0A937FAN4_9BACT</name>
<dbReference type="Pfam" id="PF12890">
    <property type="entry name" value="DHOase"/>
    <property type="match status" value="1"/>
</dbReference>